<comment type="caution">
    <text evidence="2">The sequence shown here is derived from an EMBL/GenBank/DDBJ whole genome shotgun (WGS) entry which is preliminary data.</text>
</comment>
<dbReference type="Proteomes" id="UP000770717">
    <property type="component" value="Unassembled WGS sequence"/>
</dbReference>
<dbReference type="EMBL" id="WNTK01009130">
    <property type="protein sequence ID" value="KAG9462872.1"/>
    <property type="molecule type" value="Genomic_DNA"/>
</dbReference>
<feature type="region of interest" description="Disordered" evidence="1">
    <location>
        <begin position="43"/>
        <end position="70"/>
    </location>
</feature>
<gene>
    <name evidence="2" type="ORF">GDO78_022957</name>
</gene>
<evidence type="ECO:0000256" key="1">
    <source>
        <dbReference type="SAM" id="MobiDB-lite"/>
    </source>
</evidence>
<reference evidence="2" key="1">
    <citation type="thesis" date="2020" institute="ProQuest LLC" country="789 East Eisenhower Parkway, Ann Arbor, MI, USA">
        <title>Comparative Genomics and Chromosome Evolution.</title>
        <authorList>
            <person name="Mudd A.B."/>
        </authorList>
    </citation>
    <scope>NUCLEOTIDE SEQUENCE</scope>
    <source>
        <strain evidence="2">HN-11 Male</strain>
        <tissue evidence="2">Kidney and liver</tissue>
    </source>
</reference>
<dbReference type="AlphaFoldDB" id="A0A8J6B2E9"/>
<evidence type="ECO:0000313" key="3">
    <source>
        <dbReference type="Proteomes" id="UP000770717"/>
    </source>
</evidence>
<keyword evidence="3" id="KW-1185">Reference proteome</keyword>
<protein>
    <submittedName>
        <fullName evidence="2">Uncharacterized protein</fullName>
    </submittedName>
</protein>
<sequence>MQQLTSPSDVRWCPSEAKFLSRRVVLSKRRGANVRLAPKTPISGSVRCTKRSQMSGSSPHESSCGKRRAYHHMQAKTSKYAHISRCKRKPANMRQICAYQQMHAMKIWADAAAYLAE</sequence>
<feature type="compositionally biased region" description="Polar residues" evidence="1">
    <location>
        <begin position="51"/>
        <end position="61"/>
    </location>
</feature>
<proteinExistence type="predicted"/>
<accession>A0A8J6B2E9</accession>
<evidence type="ECO:0000313" key="2">
    <source>
        <dbReference type="EMBL" id="KAG9462872.1"/>
    </source>
</evidence>
<organism evidence="2 3">
    <name type="scientific">Eleutherodactylus coqui</name>
    <name type="common">Puerto Rican coqui</name>
    <dbReference type="NCBI Taxonomy" id="57060"/>
    <lineage>
        <taxon>Eukaryota</taxon>
        <taxon>Metazoa</taxon>
        <taxon>Chordata</taxon>
        <taxon>Craniata</taxon>
        <taxon>Vertebrata</taxon>
        <taxon>Euteleostomi</taxon>
        <taxon>Amphibia</taxon>
        <taxon>Batrachia</taxon>
        <taxon>Anura</taxon>
        <taxon>Neobatrachia</taxon>
        <taxon>Hyloidea</taxon>
        <taxon>Eleutherodactylidae</taxon>
        <taxon>Eleutherodactylinae</taxon>
        <taxon>Eleutherodactylus</taxon>
        <taxon>Eleutherodactylus</taxon>
    </lineage>
</organism>
<name>A0A8J6B2E9_ELECQ</name>